<comment type="similarity">
    <text evidence="1">Belongs to the ATP-dependent AMP-binding enzyme family.</text>
</comment>
<dbReference type="NCBIfam" id="NF004837">
    <property type="entry name" value="PRK06187.1"/>
    <property type="match status" value="1"/>
</dbReference>
<dbReference type="GO" id="GO:0016877">
    <property type="term" value="F:ligase activity, forming carbon-sulfur bonds"/>
    <property type="evidence" value="ECO:0007669"/>
    <property type="project" value="UniProtKB-ARBA"/>
</dbReference>
<dbReference type="Pfam" id="PF13193">
    <property type="entry name" value="AMP-binding_C"/>
    <property type="match status" value="1"/>
</dbReference>
<reference evidence="5 6" key="1">
    <citation type="submission" date="2018-05" db="EMBL/GenBank/DDBJ databases">
        <title>Complete genome sequence of Gordonia terrae NRRL B-16283.</title>
        <authorList>
            <person name="Garlena R.A."/>
            <person name="Russell D.A."/>
            <person name="Hatfull G.F."/>
        </authorList>
    </citation>
    <scope>NUCLEOTIDE SEQUENCE [LARGE SCALE GENOMIC DNA]</scope>
    <source>
        <strain evidence="5 6">NRRL B-16283</strain>
    </source>
</reference>
<evidence type="ECO:0000259" key="4">
    <source>
        <dbReference type="Pfam" id="PF13193"/>
    </source>
</evidence>
<feature type="domain" description="AMP-binding enzyme C-terminal" evidence="4">
    <location>
        <begin position="439"/>
        <end position="513"/>
    </location>
</feature>
<evidence type="ECO:0000313" key="6">
    <source>
        <dbReference type="Proteomes" id="UP000247118"/>
    </source>
</evidence>
<dbReference type="Gene3D" id="3.30.300.30">
    <property type="match status" value="1"/>
</dbReference>
<gene>
    <name evidence="5" type="ORF">DLJ61_02545</name>
</gene>
<dbReference type="InterPro" id="IPR042099">
    <property type="entry name" value="ANL_N_sf"/>
</dbReference>
<dbReference type="PROSITE" id="PS00455">
    <property type="entry name" value="AMP_BINDING"/>
    <property type="match status" value="1"/>
</dbReference>
<dbReference type="SUPFAM" id="SSF56801">
    <property type="entry name" value="Acetyl-CoA synthetase-like"/>
    <property type="match status" value="1"/>
</dbReference>
<dbReference type="Gene3D" id="3.40.50.12780">
    <property type="entry name" value="N-terminal domain of ligase-like"/>
    <property type="match status" value="1"/>
</dbReference>
<dbReference type="PANTHER" id="PTHR43767:SF11">
    <property type="entry name" value="MEDIUM-CHAIN-FATTY-ACID--COA LIGASE"/>
    <property type="match status" value="1"/>
</dbReference>
<organism evidence="5 6">
    <name type="scientific">Gordonia terrae</name>
    <dbReference type="NCBI Taxonomy" id="2055"/>
    <lineage>
        <taxon>Bacteria</taxon>
        <taxon>Bacillati</taxon>
        <taxon>Actinomycetota</taxon>
        <taxon>Actinomycetes</taxon>
        <taxon>Mycobacteriales</taxon>
        <taxon>Gordoniaceae</taxon>
        <taxon>Gordonia</taxon>
    </lineage>
</organism>
<sequence>MISNTMQEFSLAVNAIFEHGRRVHADAEVVSYRDGVATVRTFADIGDESDSLAAVLDALRVAPGECVATMMWNHSEHLSTYFGVTCSGRVLHPLNPRLPVEQLAHMIHEAQDRVLIVDSHFSDMIGPMTAGDSTIEHVIVVNPSDDSPPEWLDFDKLVVESSRDRAPRVIDEHSAAVLCYTSGTSGSPKGVVYSHRAIFLHTFAISMPNVYSIGESDSVLVSVAIYHTNAASLHLAAWMAGARIVLPGRHLQPEPMAHMIERERVTLAVGVVTLWSDLLGRWQDDAADLSSLRLIVSGGSAAPRDIIEFYRARGVPMIQGWGMTESLGICSMGHPPSRLPEGDQFTYLAMAGRVIPGVQLRVLDVETGDELPFDGQSSGELSVRGPWVAARYFGQSPGDDDWFPTGDIGSVTHNGYVRITDRIKDVIKSGGEWISSIDLENAIRTHPDVEDVAVIGVDDSRWQERPLAVVVTRAGSRFDPEALSAWTSDRVARWWVPERWSSADSLPRTVVGKLDKRSLHSRYGTGQLNVITVHPLSPTGSN</sequence>
<evidence type="ECO:0000256" key="2">
    <source>
        <dbReference type="ARBA" id="ARBA00022598"/>
    </source>
</evidence>
<evidence type="ECO:0000259" key="3">
    <source>
        <dbReference type="Pfam" id="PF00501"/>
    </source>
</evidence>
<dbReference type="InterPro" id="IPR050237">
    <property type="entry name" value="ATP-dep_AMP-bd_enzyme"/>
</dbReference>
<name>A0AAD0K4P0_9ACTN</name>
<dbReference type="RefSeq" id="WP_004021630.1">
    <property type="nucleotide sequence ID" value="NZ_CABEIC010000002.1"/>
</dbReference>
<dbReference type="Proteomes" id="UP000247118">
    <property type="component" value="Chromosome"/>
</dbReference>
<dbReference type="AlphaFoldDB" id="A0AAD0K4P0"/>
<protein>
    <submittedName>
        <fullName evidence="5">Long-chain fatty acid--CoA ligase</fullName>
    </submittedName>
</protein>
<evidence type="ECO:0000256" key="1">
    <source>
        <dbReference type="ARBA" id="ARBA00006432"/>
    </source>
</evidence>
<feature type="domain" description="AMP-dependent synthetase/ligase" evidence="3">
    <location>
        <begin position="21"/>
        <end position="393"/>
    </location>
</feature>
<evidence type="ECO:0000313" key="5">
    <source>
        <dbReference type="EMBL" id="AWO82565.1"/>
    </source>
</evidence>
<dbReference type="InterPro" id="IPR020845">
    <property type="entry name" value="AMP-binding_CS"/>
</dbReference>
<dbReference type="Pfam" id="PF00501">
    <property type="entry name" value="AMP-binding"/>
    <property type="match status" value="1"/>
</dbReference>
<proteinExistence type="inferred from homology"/>
<accession>A0AAD0K4P0</accession>
<dbReference type="EMBL" id="CP029604">
    <property type="protein sequence ID" value="AWO82565.1"/>
    <property type="molecule type" value="Genomic_DNA"/>
</dbReference>
<dbReference type="FunFam" id="3.30.300.30:FF:000008">
    <property type="entry name" value="2,3-dihydroxybenzoate-AMP ligase"/>
    <property type="match status" value="1"/>
</dbReference>
<dbReference type="InterPro" id="IPR000873">
    <property type="entry name" value="AMP-dep_synth/lig_dom"/>
</dbReference>
<dbReference type="InterPro" id="IPR045851">
    <property type="entry name" value="AMP-bd_C_sf"/>
</dbReference>
<keyword evidence="2 5" id="KW-0436">Ligase</keyword>
<dbReference type="PANTHER" id="PTHR43767">
    <property type="entry name" value="LONG-CHAIN-FATTY-ACID--COA LIGASE"/>
    <property type="match status" value="1"/>
</dbReference>
<dbReference type="GeneID" id="32686606"/>
<dbReference type="InterPro" id="IPR025110">
    <property type="entry name" value="AMP-bd_C"/>
</dbReference>